<reference evidence="2 3" key="1">
    <citation type="submission" date="2024-05" db="EMBL/GenBank/DDBJ databases">
        <title>Genetic variation in Jamaican populations of the coffee berry borer (Hypothenemus hampei).</title>
        <authorList>
            <person name="Errbii M."/>
            <person name="Myrie A."/>
        </authorList>
    </citation>
    <scope>NUCLEOTIDE SEQUENCE [LARGE SCALE GENOMIC DNA]</scope>
    <source>
        <strain evidence="2">JA-Hopewell-2020-01-JO</strain>
        <tissue evidence="2">Whole body</tissue>
    </source>
</reference>
<dbReference type="PANTHER" id="PTHR21505">
    <property type="entry name" value="MADF DOMAIN-CONTAINING PROTEIN-RELATED"/>
    <property type="match status" value="1"/>
</dbReference>
<dbReference type="PROSITE" id="PS51029">
    <property type="entry name" value="MADF"/>
    <property type="match status" value="1"/>
</dbReference>
<evidence type="ECO:0000313" key="3">
    <source>
        <dbReference type="Proteomes" id="UP001566132"/>
    </source>
</evidence>
<sequence>MSDLRQVNCEFLLEFIQMYRSLPCIWKVKSNEYSNRIIKNKAYEKLLTKLRETDKDATIATVKKKIDSLRGSFRKELKKVKESYKSGAGTEETYKPHLWYYDHLQFLTDQEITRPGIDNVADNNNDRGSPEKISAFALKPILISPFFSFSLFKYVGRM</sequence>
<proteinExistence type="predicted"/>
<dbReference type="Proteomes" id="UP001566132">
    <property type="component" value="Unassembled WGS sequence"/>
</dbReference>
<comment type="caution">
    <text evidence="2">The sequence shown here is derived from an EMBL/GenBank/DDBJ whole genome shotgun (WGS) entry which is preliminary data.</text>
</comment>
<dbReference type="PANTHER" id="PTHR21505:SF8">
    <property type="entry name" value="DPT-YFP REPRESSOR BY OVEREXPRESSION, ISOFORM D-RELATED"/>
    <property type="match status" value="1"/>
</dbReference>
<feature type="domain" description="MADF" evidence="1">
    <location>
        <begin position="14"/>
        <end position="112"/>
    </location>
</feature>
<evidence type="ECO:0000313" key="2">
    <source>
        <dbReference type="EMBL" id="KAL1489915.1"/>
    </source>
</evidence>
<dbReference type="AlphaFoldDB" id="A0ABD1E5Q9"/>
<protein>
    <recommendedName>
        <fullName evidence="1">MADF domain-containing protein</fullName>
    </recommendedName>
</protein>
<evidence type="ECO:0000259" key="1">
    <source>
        <dbReference type="PROSITE" id="PS51029"/>
    </source>
</evidence>
<dbReference type="InterPro" id="IPR006578">
    <property type="entry name" value="MADF-dom"/>
</dbReference>
<accession>A0ABD1E5Q9</accession>
<dbReference type="Pfam" id="PF10545">
    <property type="entry name" value="MADF_DNA_bdg"/>
    <property type="match status" value="1"/>
</dbReference>
<keyword evidence="3" id="KW-1185">Reference proteome</keyword>
<dbReference type="EMBL" id="JBDJPC010000011">
    <property type="protein sequence ID" value="KAL1489915.1"/>
    <property type="molecule type" value="Genomic_DNA"/>
</dbReference>
<name>A0ABD1E5Q9_HYPHA</name>
<organism evidence="2 3">
    <name type="scientific">Hypothenemus hampei</name>
    <name type="common">Coffee berry borer</name>
    <dbReference type="NCBI Taxonomy" id="57062"/>
    <lineage>
        <taxon>Eukaryota</taxon>
        <taxon>Metazoa</taxon>
        <taxon>Ecdysozoa</taxon>
        <taxon>Arthropoda</taxon>
        <taxon>Hexapoda</taxon>
        <taxon>Insecta</taxon>
        <taxon>Pterygota</taxon>
        <taxon>Neoptera</taxon>
        <taxon>Endopterygota</taxon>
        <taxon>Coleoptera</taxon>
        <taxon>Polyphaga</taxon>
        <taxon>Cucujiformia</taxon>
        <taxon>Curculionidae</taxon>
        <taxon>Scolytinae</taxon>
        <taxon>Hypothenemus</taxon>
    </lineage>
</organism>
<gene>
    <name evidence="2" type="ORF">ABEB36_013841</name>
</gene>
<dbReference type="SMART" id="SM00595">
    <property type="entry name" value="MADF"/>
    <property type="match status" value="1"/>
</dbReference>